<dbReference type="AlphaFoldDB" id="A0A0T5XBA4"/>
<dbReference type="InterPro" id="IPR006135">
    <property type="entry name" value="T3SS_substrate_exporter"/>
</dbReference>
<dbReference type="SUPFAM" id="SSF160544">
    <property type="entry name" value="EscU C-terminal domain-like"/>
    <property type="match status" value="1"/>
</dbReference>
<dbReference type="eggNOG" id="COG2257">
    <property type="taxonomic scope" value="Bacteria"/>
</dbReference>
<organism evidence="1 2">
    <name type="scientific">Acetomicrobium hydrogeniformans ATCC BAA-1850</name>
    <dbReference type="NCBI Taxonomy" id="592015"/>
    <lineage>
        <taxon>Bacteria</taxon>
        <taxon>Thermotogati</taxon>
        <taxon>Synergistota</taxon>
        <taxon>Synergistia</taxon>
        <taxon>Synergistales</taxon>
        <taxon>Acetomicrobiaceae</taxon>
        <taxon>Acetomicrobium</taxon>
    </lineage>
</organism>
<reference evidence="2" key="1">
    <citation type="submission" date="2012-09" db="EMBL/GenBank/DDBJ databases">
        <authorList>
            <person name="Weinstock G."/>
            <person name="Sodergren E."/>
            <person name="Clifton S."/>
            <person name="Fulton L."/>
            <person name="Fulton B."/>
            <person name="Courtney L."/>
            <person name="Fronick C."/>
            <person name="Harrison M."/>
            <person name="Strong C."/>
            <person name="Farmer C."/>
            <person name="Delehaunty K."/>
            <person name="Markovic C."/>
            <person name="Hall O."/>
            <person name="Minx P."/>
            <person name="Tomlinson C."/>
            <person name="Mitreva M."/>
            <person name="Nelson J."/>
            <person name="Hou S."/>
            <person name="Wollam A."/>
            <person name="Pepin K.H."/>
            <person name="Johnson M."/>
            <person name="Bhonagiri V."/>
            <person name="Nash W.E."/>
            <person name="Suruliraj S."/>
            <person name="Warren W."/>
            <person name="Chinwalla A."/>
            <person name="Mardis E.R."/>
            <person name="Wilson R.K."/>
        </authorList>
    </citation>
    <scope>NUCLEOTIDE SEQUENCE [LARGE SCALE GENOMIC DNA]</scope>
    <source>
        <strain evidence="2">OS1</strain>
    </source>
</reference>
<dbReference type="PANTHER" id="PTHR30531">
    <property type="entry name" value="FLAGELLAR BIOSYNTHETIC PROTEIN FLHB"/>
    <property type="match status" value="1"/>
</dbReference>
<evidence type="ECO:0000313" key="1">
    <source>
        <dbReference type="EMBL" id="KRT35590.1"/>
    </source>
</evidence>
<protein>
    <submittedName>
        <fullName evidence="1">Putative FlhB domain protein</fullName>
    </submittedName>
</protein>
<dbReference type="STRING" id="592015.HMPREF1705_02826"/>
<dbReference type="OrthoDB" id="9810419at2"/>
<dbReference type="PANTHER" id="PTHR30531:SF12">
    <property type="entry name" value="FLAGELLAR BIOSYNTHETIC PROTEIN FLHB"/>
    <property type="match status" value="1"/>
</dbReference>
<accession>A0A0T5XBA4</accession>
<dbReference type="EMBL" id="ACJX03000001">
    <property type="protein sequence ID" value="KRT35590.1"/>
    <property type="molecule type" value="Genomic_DNA"/>
</dbReference>
<dbReference type="GO" id="GO:0009306">
    <property type="term" value="P:protein secretion"/>
    <property type="evidence" value="ECO:0007669"/>
    <property type="project" value="InterPro"/>
</dbReference>
<dbReference type="RefSeq" id="WP_009201705.1">
    <property type="nucleotide sequence ID" value="NZ_ACJX03000001.1"/>
</dbReference>
<dbReference type="GO" id="GO:0005886">
    <property type="term" value="C:plasma membrane"/>
    <property type="evidence" value="ECO:0007669"/>
    <property type="project" value="TreeGrafter"/>
</dbReference>
<dbReference type="Gene3D" id="3.40.1690.10">
    <property type="entry name" value="secretion proteins EscU"/>
    <property type="match status" value="1"/>
</dbReference>
<proteinExistence type="predicted"/>
<dbReference type="Proteomes" id="UP000005273">
    <property type="component" value="Unassembled WGS sequence"/>
</dbReference>
<name>A0A0T5XBA4_9BACT</name>
<sequence>MTVDREKGDIKKAAALRYDKKLDSAPRVIASGRGWIAEKIIDEARKRGIPLVEDSLLVSVLLGVNLGEEIPEEAYLAVARILVFLSKIDSAGGEVLGKDG</sequence>
<evidence type="ECO:0000313" key="2">
    <source>
        <dbReference type="Proteomes" id="UP000005273"/>
    </source>
</evidence>
<gene>
    <name evidence="1" type="ORF">HMPREF1705_02826</name>
</gene>
<comment type="caution">
    <text evidence="1">The sequence shown here is derived from an EMBL/GenBank/DDBJ whole genome shotgun (WGS) entry which is preliminary data.</text>
</comment>
<dbReference type="InterPro" id="IPR029025">
    <property type="entry name" value="T3SS_substrate_exporter_C"/>
</dbReference>
<dbReference type="Pfam" id="PF01312">
    <property type="entry name" value="Bac_export_2"/>
    <property type="match status" value="1"/>
</dbReference>
<keyword evidence="2" id="KW-1185">Reference proteome</keyword>